<dbReference type="RefSeq" id="WP_382314019.1">
    <property type="nucleotide sequence ID" value="NZ_JBHUFD010000005.1"/>
</dbReference>
<sequence length="594" mass="65536">MSHLLAEIKIENYKSILSEVFELSAYTPLIGYNNAGKSNILSAIKWLLRRTSLQVNDFNNLDLPVVVEGRIDGITDELLNSILPSHKVSISKFIVDGSLQIRRTQLVPGDSVARIKLQVFSSEATAGSEWVSNPTGIDNALNALFPEPIQIGAMENAEEDVSKSKTTTTIGKLLGEIIGPLETQYGAQVRNVLDELKGIMDADGHSRAAELRQFDTAVNQKIDSFFPDINIKLHVPTPELKEVFNKGTIKIYEHQDSEGRDISSLGHGAQRSIQMALIRHLAELKREEENHNTTTLLLIDEPELYLHPQAIEIVRDSLKALSTEGYQVVFSTHSAIMVTSDDIADAVLIRKTRARGTYKRSTLKSAVPHIEADSASQIGLLFSLSNSSKILFSEKIILAEGRTEQKLLPRLFEAIAGKSMGLHKYALISMGGVASTKKSMQVLEVMDLPTRSIVDLDFGFINAIKDGFLDEEDTDVVACHMIFDEIASSNGITLAQNGWPAKSSSMTAAEAFVVLANQIKAQPHIEAIHQKLLLHGIWLWRMGSIETHLGIVGKNEMVWASFANLMKSSYLPDLIRDYNGVADCINWLIGNEAI</sequence>
<dbReference type="Pfam" id="PF13175">
    <property type="entry name" value="AAA_15"/>
    <property type="match status" value="2"/>
</dbReference>
<evidence type="ECO:0000259" key="2">
    <source>
        <dbReference type="Pfam" id="PF20469"/>
    </source>
</evidence>
<evidence type="ECO:0000313" key="4">
    <source>
        <dbReference type="Proteomes" id="UP001597197"/>
    </source>
</evidence>
<keyword evidence="4" id="KW-1185">Reference proteome</keyword>
<dbReference type="InterPro" id="IPR051396">
    <property type="entry name" value="Bact_Antivir_Def_Nuclease"/>
</dbReference>
<dbReference type="PANTHER" id="PTHR43581">
    <property type="entry name" value="ATP/GTP PHOSPHATASE"/>
    <property type="match status" value="1"/>
</dbReference>
<name>A0ABW4QUQ5_9BACT</name>
<dbReference type="Gene3D" id="3.40.50.300">
    <property type="entry name" value="P-loop containing nucleotide triphosphate hydrolases"/>
    <property type="match status" value="1"/>
</dbReference>
<organism evidence="3 4">
    <name type="scientific">Hymenobacter bucti</name>
    <dbReference type="NCBI Taxonomy" id="1844114"/>
    <lineage>
        <taxon>Bacteria</taxon>
        <taxon>Pseudomonadati</taxon>
        <taxon>Bacteroidota</taxon>
        <taxon>Cytophagia</taxon>
        <taxon>Cytophagales</taxon>
        <taxon>Hymenobacteraceae</taxon>
        <taxon>Hymenobacter</taxon>
    </lineage>
</organism>
<dbReference type="PANTHER" id="PTHR43581:SF4">
    <property type="entry name" value="ATP_GTP PHOSPHATASE"/>
    <property type="match status" value="1"/>
</dbReference>
<keyword evidence="3" id="KW-0378">Hydrolase</keyword>
<accession>A0ABW4QUQ5</accession>
<proteinExistence type="predicted"/>
<evidence type="ECO:0000259" key="1">
    <source>
        <dbReference type="Pfam" id="PF13175"/>
    </source>
</evidence>
<feature type="domain" description="Endonuclease GajA/Old nuclease/RecF-like AAA" evidence="1">
    <location>
        <begin position="208"/>
        <end position="338"/>
    </location>
</feature>
<protein>
    <submittedName>
        <fullName evidence="3">ATP-dependent endonuclease</fullName>
    </submittedName>
</protein>
<comment type="caution">
    <text evidence="3">The sequence shown here is derived from an EMBL/GenBank/DDBJ whole genome shotgun (WGS) entry which is preliminary data.</text>
</comment>
<dbReference type="SUPFAM" id="SSF52540">
    <property type="entry name" value="P-loop containing nucleoside triphosphate hydrolases"/>
    <property type="match status" value="1"/>
</dbReference>
<keyword evidence="3" id="KW-0540">Nuclease</keyword>
<dbReference type="Proteomes" id="UP001597197">
    <property type="component" value="Unassembled WGS sequence"/>
</dbReference>
<dbReference type="Pfam" id="PF20469">
    <property type="entry name" value="OLD-like_TOPRIM"/>
    <property type="match status" value="1"/>
</dbReference>
<evidence type="ECO:0000313" key="3">
    <source>
        <dbReference type="EMBL" id="MFD1873302.1"/>
    </source>
</evidence>
<dbReference type="InterPro" id="IPR027417">
    <property type="entry name" value="P-loop_NTPase"/>
</dbReference>
<reference evidence="4" key="1">
    <citation type="journal article" date="2019" name="Int. J. Syst. Evol. Microbiol.">
        <title>The Global Catalogue of Microorganisms (GCM) 10K type strain sequencing project: providing services to taxonomists for standard genome sequencing and annotation.</title>
        <authorList>
            <consortium name="The Broad Institute Genomics Platform"/>
            <consortium name="The Broad Institute Genome Sequencing Center for Infectious Disease"/>
            <person name="Wu L."/>
            <person name="Ma J."/>
        </authorList>
    </citation>
    <scope>NUCLEOTIDE SEQUENCE [LARGE SCALE GENOMIC DNA]</scope>
    <source>
        <strain evidence="4">CGMCC 1.15795</strain>
    </source>
</reference>
<dbReference type="EMBL" id="JBHUFD010000005">
    <property type="protein sequence ID" value="MFD1873302.1"/>
    <property type="molecule type" value="Genomic_DNA"/>
</dbReference>
<dbReference type="InterPro" id="IPR041685">
    <property type="entry name" value="AAA_GajA/Old/RecF-like"/>
</dbReference>
<feature type="domain" description="OLD protein-like TOPRIM" evidence="2">
    <location>
        <begin position="391"/>
        <end position="457"/>
    </location>
</feature>
<dbReference type="GO" id="GO:0004519">
    <property type="term" value="F:endonuclease activity"/>
    <property type="evidence" value="ECO:0007669"/>
    <property type="project" value="UniProtKB-KW"/>
</dbReference>
<dbReference type="InterPro" id="IPR034139">
    <property type="entry name" value="TOPRIM_OLD"/>
</dbReference>
<keyword evidence="3" id="KW-0255">Endonuclease</keyword>
<feature type="domain" description="Endonuclease GajA/Old nuclease/RecF-like AAA" evidence="1">
    <location>
        <begin position="6"/>
        <end position="62"/>
    </location>
</feature>
<gene>
    <name evidence="3" type="ORF">ACFSDX_12740</name>
</gene>